<dbReference type="RefSeq" id="WP_109619437.1">
    <property type="nucleotide sequence ID" value="NZ_QGDO01000004.1"/>
</dbReference>
<feature type="transmembrane region" description="Helical" evidence="3">
    <location>
        <begin position="44"/>
        <end position="66"/>
    </location>
</feature>
<proteinExistence type="predicted"/>
<organism evidence="5 6">
    <name type="scientific">Sediminitomix flava</name>
    <dbReference type="NCBI Taxonomy" id="379075"/>
    <lineage>
        <taxon>Bacteria</taxon>
        <taxon>Pseudomonadati</taxon>
        <taxon>Bacteroidota</taxon>
        <taxon>Cytophagia</taxon>
        <taxon>Cytophagales</taxon>
        <taxon>Flammeovirgaceae</taxon>
        <taxon>Sediminitomix</taxon>
    </lineage>
</organism>
<dbReference type="InterPro" id="IPR052016">
    <property type="entry name" value="Bact_Sigma-Reg"/>
</dbReference>
<dbReference type="PANTHER" id="PTHR43156:SF9">
    <property type="entry name" value="HAMP DOMAIN-CONTAINING PROTEIN"/>
    <property type="match status" value="1"/>
</dbReference>
<dbReference type="Pfam" id="PF07228">
    <property type="entry name" value="SpoIIE"/>
    <property type="match status" value="1"/>
</dbReference>
<evidence type="ECO:0000256" key="1">
    <source>
        <dbReference type="ARBA" id="ARBA00022801"/>
    </source>
</evidence>
<dbReference type="AlphaFoldDB" id="A0A315Z951"/>
<keyword evidence="2" id="KW-0175">Coiled coil</keyword>
<keyword evidence="3" id="KW-0472">Membrane</keyword>
<dbReference type="Proteomes" id="UP000245535">
    <property type="component" value="Unassembled WGS sequence"/>
</dbReference>
<keyword evidence="1" id="KW-0378">Hydrolase</keyword>
<feature type="domain" description="PPM-type phosphatase" evidence="4">
    <location>
        <begin position="280"/>
        <end position="505"/>
    </location>
</feature>
<evidence type="ECO:0000256" key="3">
    <source>
        <dbReference type="SAM" id="Phobius"/>
    </source>
</evidence>
<comment type="caution">
    <text evidence="5">The sequence shown here is derived from an EMBL/GenBank/DDBJ whole genome shotgun (WGS) entry which is preliminary data.</text>
</comment>
<dbReference type="EMBL" id="QGDO01000004">
    <property type="protein sequence ID" value="PWJ40744.1"/>
    <property type="molecule type" value="Genomic_DNA"/>
</dbReference>
<keyword evidence="3" id="KW-0812">Transmembrane</keyword>
<evidence type="ECO:0000256" key="2">
    <source>
        <dbReference type="SAM" id="Coils"/>
    </source>
</evidence>
<feature type="coiled-coil region" evidence="2">
    <location>
        <begin position="198"/>
        <end position="260"/>
    </location>
</feature>
<dbReference type="OrthoDB" id="1109395at2"/>
<sequence>MNRLLRIGVDEIGDIYLKEKVYTSNIIAVISITLSVLYGIIGHFFFPAVVPIAVIGTLALLCVLALNHLRWFTLSRLICGLATPYLMYLFQAVLTSKEDALIGPMVAFGITFSFFPFFLFDFREKTKLIFISFLVLIPIVFQEDLIKAIEVEGIDNSLYRNPYFVRFSYLLSGLTLLSSICIFLYRKSIVDLKNTNLIRKTQEQHQEILSQNEELHQQTEELVAQQELVEERSTKLEHANKKLEEAMDQLKVKNQLISESIHAAQTIQEAILPNSTTCSNILGEYFIFNQPKDIVSGDFYWNYKIDNQIFLVVADCTGHGVPAAFMTLIGHTILDRIIKYQGIHEPNLILHHLHDEILRLLNQKDGSNKDGMDLSIVRYHKTEKGASIIFAGAKTTIFYTKSGKIQTLKGDRKAIGGFELQKEFQFTNHELELHSDEMFYLMSDGYADQHNHDRKKFGTAKLIEFLNEINSLEVSQQKGLLTSEMNTFQGSQEQRDDMLIIGVKV</sequence>
<dbReference type="SMART" id="SM00331">
    <property type="entry name" value="PP2C_SIG"/>
    <property type="match status" value="1"/>
</dbReference>
<name>A0A315Z951_SEDFL</name>
<dbReference type="InterPro" id="IPR001932">
    <property type="entry name" value="PPM-type_phosphatase-like_dom"/>
</dbReference>
<reference evidence="5 6" key="1">
    <citation type="submission" date="2018-03" db="EMBL/GenBank/DDBJ databases">
        <title>Genomic Encyclopedia of Archaeal and Bacterial Type Strains, Phase II (KMG-II): from individual species to whole genera.</title>
        <authorList>
            <person name="Goeker M."/>
        </authorList>
    </citation>
    <scope>NUCLEOTIDE SEQUENCE [LARGE SCALE GENOMIC DNA]</scope>
    <source>
        <strain evidence="5 6">DSM 28229</strain>
    </source>
</reference>
<evidence type="ECO:0000313" key="6">
    <source>
        <dbReference type="Proteomes" id="UP000245535"/>
    </source>
</evidence>
<feature type="transmembrane region" description="Helical" evidence="3">
    <location>
        <begin position="73"/>
        <end position="94"/>
    </location>
</feature>
<dbReference type="Gene3D" id="3.60.40.10">
    <property type="entry name" value="PPM-type phosphatase domain"/>
    <property type="match status" value="1"/>
</dbReference>
<feature type="transmembrane region" description="Helical" evidence="3">
    <location>
        <begin position="100"/>
        <end position="120"/>
    </location>
</feature>
<feature type="transmembrane region" description="Helical" evidence="3">
    <location>
        <begin position="21"/>
        <end position="38"/>
    </location>
</feature>
<feature type="transmembrane region" description="Helical" evidence="3">
    <location>
        <begin position="163"/>
        <end position="185"/>
    </location>
</feature>
<evidence type="ECO:0000259" key="4">
    <source>
        <dbReference type="SMART" id="SM00331"/>
    </source>
</evidence>
<keyword evidence="3" id="KW-1133">Transmembrane helix</keyword>
<dbReference type="InterPro" id="IPR036457">
    <property type="entry name" value="PPM-type-like_dom_sf"/>
</dbReference>
<accession>A0A315Z951</accession>
<feature type="transmembrane region" description="Helical" evidence="3">
    <location>
        <begin position="127"/>
        <end position="143"/>
    </location>
</feature>
<dbReference type="GO" id="GO:0016791">
    <property type="term" value="F:phosphatase activity"/>
    <property type="evidence" value="ECO:0007669"/>
    <property type="project" value="TreeGrafter"/>
</dbReference>
<evidence type="ECO:0000313" key="5">
    <source>
        <dbReference type="EMBL" id="PWJ40744.1"/>
    </source>
</evidence>
<protein>
    <submittedName>
        <fullName evidence="5">Serine phosphatase RsbU (Regulator of sigma subunit)</fullName>
    </submittedName>
</protein>
<dbReference type="PANTHER" id="PTHR43156">
    <property type="entry name" value="STAGE II SPORULATION PROTEIN E-RELATED"/>
    <property type="match status" value="1"/>
</dbReference>
<keyword evidence="6" id="KW-1185">Reference proteome</keyword>
<gene>
    <name evidence="5" type="ORF">BC781_1042</name>
</gene>